<dbReference type="SUPFAM" id="SSF54292">
    <property type="entry name" value="2Fe-2S ferredoxin-like"/>
    <property type="match status" value="1"/>
</dbReference>
<dbReference type="InterPro" id="IPR036884">
    <property type="entry name" value="2Fe-2S-bd_dom_sf"/>
</dbReference>
<keyword evidence="5" id="KW-0411">Iron-sulfur</keyword>
<dbReference type="InterPro" id="IPR051452">
    <property type="entry name" value="Diverse_Oxidoreductases"/>
</dbReference>
<evidence type="ECO:0000256" key="2">
    <source>
        <dbReference type="ARBA" id="ARBA00022723"/>
    </source>
</evidence>
<reference evidence="7 8" key="1">
    <citation type="submission" date="2020-08" db="EMBL/GenBank/DDBJ databases">
        <title>Genomic Encyclopedia of Type Strains, Phase III (KMG-III): the genomes of soil and plant-associated and newly described type strains.</title>
        <authorList>
            <person name="Whitman W."/>
        </authorList>
    </citation>
    <scope>NUCLEOTIDE SEQUENCE [LARGE SCALE GENOMIC DNA]</scope>
    <source>
        <strain evidence="7 8">CECT 8803</strain>
    </source>
</reference>
<dbReference type="Gene3D" id="3.10.20.30">
    <property type="match status" value="1"/>
</dbReference>
<dbReference type="PROSITE" id="PS00197">
    <property type="entry name" value="2FE2S_FER_1"/>
    <property type="match status" value="1"/>
</dbReference>
<evidence type="ECO:0000256" key="5">
    <source>
        <dbReference type="ARBA" id="ARBA00023014"/>
    </source>
</evidence>
<dbReference type="Pfam" id="PF01799">
    <property type="entry name" value="Fer2_2"/>
    <property type="match status" value="1"/>
</dbReference>
<dbReference type="AlphaFoldDB" id="A0A839SZ94"/>
<dbReference type="GO" id="GO:0051537">
    <property type="term" value="F:2 iron, 2 sulfur cluster binding"/>
    <property type="evidence" value="ECO:0007669"/>
    <property type="project" value="UniProtKB-KW"/>
</dbReference>
<evidence type="ECO:0000313" key="8">
    <source>
        <dbReference type="Proteomes" id="UP000581135"/>
    </source>
</evidence>
<dbReference type="GO" id="GO:0046872">
    <property type="term" value="F:metal ion binding"/>
    <property type="evidence" value="ECO:0007669"/>
    <property type="project" value="UniProtKB-KW"/>
</dbReference>
<keyword evidence="1" id="KW-0001">2Fe-2S</keyword>
<dbReference type="InterPro" id="IPR001041">
    <property type="entry name" value="2Fe-2S_ferredoxin-type"/>
</dbReference>
<keyword evidence="3 7" id="KW-0560">Oxidoreductase</keyword>
<dbReference type="InterPro" id="IPR006058">
    <property type="entry name" value="2Fe2S_fd_BS"/>
</dbReference>
<evidence type="ECO:0000259" key="6">
    <source>
        <dbReference type="PROSITE" id="PS51085"/>
    </source>
</evidence>
<dbReference type="PROSITE" id="PS51085">
    <property type="entry name" value="2FE2S_FER_2"/>
    <property type="match status" value="1"/>
</dbReference>
<evidence type="ECO:0000256" key="3">
    <source>
        <dbReference type="ARBA" id="ARBA00023002"/>
    </source>
</evidence>
<dbReference type="EC" id="1.2.7.4" evidence="7"/>
<dbReference type="InterPro" id="IPR036010">
    <property type="entry name" value="2Fe-2S_ferredoxin-like_sf"/>
</dbReference>
<accession>A0A839SZ94</accession>
<dbReference type="SUPFAM" id="SSF47741">
    <property type="entry name" value="CO dehydrogenase ISP C-domain like"/>
    <property type="match status" value="1"/>
</dbReference>
<feature type="domain" description="2Fe-2S ferredoxin-type" evidence="6">
    <location>
        <begin position="5"/>
        <end position="81"/>
    </location>
</feature>
<keyword evidence="4" id="KW-0408">Iron</keyword>
<keyword evidence="8" id="KW-1185">Reference proteome</keyword>
<dbReference type="Pfam" id="PF00111">
    <property type="entry name" value="Fer2"/>
    <property type="match status" value="1"/>
</dbReference>
<evidence type="ECO:0000256" key="4">
    <source>
        <dbReference type="ARBA" id="ARBA00023004"/>
    </source>
</evidence>
<dbReference type="EMBL" id="JACHXA010000013">
    <property type="protein sequence ID" value="MBB3066990.1"/>
    <property type="molecule type" value="Genomic_DNA"/>
</dbReference>
<dbReference type="Gene3D" id="1.10.150.120">
    <property type="entry name" value="[2Fe-2S]-binding domain"/>
    <property type="match status" value="1"/>
</dbReference>
<dbReference type="CDD" id="cd00207">
    <property type="entry name" value="fer2"/>
    <property type="match status" value="1"/>
</dbReference>
<dbReference type="PANTHER" id="PTHR44379">
    <property type="entry name" value="OXIDOREDUCTASE WITH IRON-SULFUR SUBUNIT"/>
    <property type="match status" value="1"/>
</dbReference>
<dbReference type="InterPro" id="IPR012675">
    <property type="entry name" value="Beta-grasp_dom_sf"/>
</dbReference>
<comment type="caution">
    <text evidence="7">The sequence shown here is derived from an EMBL/GenBank/DDBJ whole genome shotgun (WGS) entry which is preliminary data.</text>
</comment>
<dbReference type="GO" id="GO:0043885">
    <property type="term" value="F:anaerobic carbon-monoxide dehydrogenase activity"/>
    <property type="evidence" value="ECO:0007669"/>
    <property type="project" value="UniProtKB-EC"/>
</dbReference>
<dbReference type="PANTHER" id="PTHR44379:SF5">
    <property type="entry name" value="OXIDOREDUCTASE WITH IRON-SULFUR SUBUNIT"/>
    <property type="match status" value="1"/>
</dbReference>
<evidence type="ECO:0000256" key="1">
    <source>
        <dbReference type="ARBA" id="ARBA00022714"/>
    </source>
</evidence>
<proteinExistence type="predicted"/>
<sequence length="166" mass="18128">MTEKQKITLMVNGSTETHWVEPRRLLADYLRHDVGLKGTHIGCEHGVCGACTVRIDGRTARSCLHFAIAVQGSEIETVEGLSEDGRLAELQKAFHAEHGLQCGFCTPGFLLTAEEYLSENPAPTLDGIREALTNNLCRCTGYVNIVKAVARAAALPQVQEDANHDR</sequence>
<gene>
    <name evidence="7" type="ORF">FHR98_003307</name>
</gene>
<dbReference type="FunFam" id="3.10.20.30:FF:000020">
    <property type="entry name" value="Xanthine dehydrogenase iron-sulfur subunit"/>
    <property type="match status" value="1"/>
</dbReference>
<name>A0A839SZ94_9PROT</name>
<organism evidence="7 8">
    <name type="scientific">Limibacillus halophilus</name>
    <dbReference type="NCBI Taxonomy" id="1579333"/>
    <lineage>
        <taxon>Bacteria</taxon>
        <taxon>Pseudomonadati</taxon>
        <taxon>Pseudomonadota</taxon>
        <taxon>Alphaproteobacteria</taxon>
        <taxon>Rhodospirillales</taxon>
        <taxon>Rhodovibrionaceae</taxon>
        <taxon>Limibacillus</taxon>
    </lineage>
</organism>
<evidence type="ECO:0000313" key="7">
    <source>
        <dbReference type="EMBL" id="MBB3066990.1"/>
    </source>
</evidence>
<dbReference type="Proteomes" id="UP000581135">
    <property type="component" value="Unassembled WGS sequence"/>
</dbReference>
<protein>
    <submittedName>
        <fullName evidence="7">Carbon-monoxide dehydrogenase small subunit</fullName>
        <ecNumber evidence="7">1.2.7.4</ecNumber>
    </submittedName>
</protein>
<keyword evidence="2" id="KW-0479">Metal-binding</keyword>
<dbReference type="RefSeq" id="WP_183417817.1">
    <property type="nucleotide sequence ID" value="NZ_JACHXA010000013.1"/>
</dbReference>
<dbReference type="InterPro" id="IPR002888">
    <property type="entry name" value="2Fe-2S-bd"/>
</dbReference>